<name>A0A816GED9_9BILA</name>
<evidence type="ECO:0000313" key="1">
    <source>
        <dbReference type="EMBL" id="CAF1672493.1"/>
    </source>
</evidence>
<accession>A0A816GED9</accession>
<evidence type="ECO:0000313" key="2">
    <source>
        <dbReference type="EMBL" id="CAF4650804.1"/>
    </source>
</evidence>
<dbReference type="AlphaFoldDB" id="A0A816GED9"/>
<dbReference type="EMBL" id="CAJNOQ010061644">
    <property type="protein sequence ID" value="CAF1672493.1"/>
    <property type="molecule type" value="Genomic_DNA"/>
</dbReference>
<organism evidence="1 3">
    <name type="scientific">Didymodactylos carnosus</name>
    <dbReference type="NCBI Taxonomy" id="1234261"/>
    <lineage>
        <taxon>Eukaryota</taxon>
        <taxon>Metazoa</taxon>
        <taxon>Spiralia</taxon>
        <taxon>Gnathifera</taxon>
        <taxon>Rotifera</taxon>
        <taxon>Eurotatoria</taxon>
        <taxon>Bdelloidea</taxon>
        <taxon>Philodinida</taxon>
        <taxon>Philodinidae</taxon>
        <taxon>Didymodactylos</taxon>
    </lineage>
</organism>
<dbReference type="Proteomes" id="UP000681722">
    <property type="component" value="Unassembled WGS sequence"/>
</dbReference>
<comment type="caution">
    <text evidence="1">The sequence shown here is derived from an EMBL/GenBank/DDBJ whole genome shotgun (WGS) entry which is preliminary data.</text>
</comment>
<reference evidence="1" key="1">
    <citation type="submission" date="2021-02" db="EMBL/GenBank/DDBJ databases">
        <authorList>
            <person name="Nowell W R."/>
        </authorList>
    </citation>
    <scope>NUCLEOTIDE SEQUENCE</scope>
</reference>
<keyword evidence="3" id="KW-1185">Reference proteome</keyword>
<protein>
    <submittedName>
        <fullName evidence="1">Uncharacterized protein</fullName>
    </submittedName>
</protein>
<sequence>MRTPALQPLRGVKPTPP</sequence>
<evidence type="ECO:0000313" key="3">
    <source>
        <dbReference type="Proteomes" id="UP000663829"/>
    </source>
</evidence>
<dbReference type="Proteomes" id="UP000663829">
    <property type="component" value="Unassembled WGS sequence"/>
</dbReference>
<feature type="non-terminal residue" evidence="1">
    <location>
        <position position="17"/>
    </location>
</feature>
<gene>
    <name evidence="1" type="ORF">GPM918_LOCUS46365</name>
    <name evidence="2" type="ORF">SRO942_LOCUS50406</name>
</gene>
<dbReference type="EMBL" id="CAJOBC010142516">
    <property type="protein sequence ID" value="CAF4650804.1"/>
    <property type="molecule type" value="Genomic_DNA"/>
</dbReference>
<proteinExistence type="predicted"/>